<dbReference type="GO" id="GO:0015225">
    <property type="term" value="F:biotin transmembrane transporter activity"/>
    <property type="evidence" value="ECO:0007669"/>
    <property type="project" value="InterPro"/>
</dbReference>
<comment type="caution">
    <text evidence="2">The sequence shown here is derived from an EMBL/GenBank/DDBJ whole genome shotgun (WGS) entry which is preliminary data.</text>
</comment>
<evidence type="ECO:0000313" key="2">
    <source>
        <dbReference type="EMBL" id="KKO12764.1"/>
    </source>
</evidence>
<gene>
    <name evidence="2" type="ORF">LCGC14_0007810</name>
</gene>
<feature type="transmembrane region" description="Helical" evidence="1">
    <location>
        <begin position="69"/>
        <end position="95"/>
    </location>
</feature>
<dbReference type="PIRSF" id="PIRSF016661">
    <property type="entry name" value="BioY"/>
    <property type="match status" value="1"/>
</dbReference>
<dbReference type="EMBL" id="LAZR01000001">
    <property type="protein sequence ID" value="KKO12764.1"/>
    <property type="molecule type" value="Genomic_DNA"/>
</dbReference>
<feature type="transmembrane region" description="Helical" evidence="1">
    <location>
        <begin position="115"/>
        <end position="132"/>
    </location>
</feature>
<feature type="transmembrane region" description="Helical" evidence="1">
    <location>
        <begin position="177"/>
        <end position="198"/>
    </location>
</feature>
<dbReference type="Pfam" id="PF02632">
    <property type="entry name" value="BioY"/>
    <property type="match status" value="1"/>
</dbReference>
<feature type="transmembrane region" description="Helical" evidence="1">
    <location>
        <begin position="37"/>
        <end position="57"/>
    </location>
</feature>
<dbReference type="GO" id="GO:0005886">
    <property type="term" value="C:plasma membrane"/>
    <property type="evidence" value="ECO:0007669"/>
    <property type="project" value="InterPro"/>
</dbReference>
<name>A0A0F9Z620_9ZZZZ</name>
<keyword evidence="1" id="KW-0472">Membrane</keyword>
<dbReference type="Gene3D" id="1.10.1760.20">
    <property type="match status" value="1"/>
</dbReference>
<sequence length="212" mass="22039">MIFNPADRDLTQLAVQINYCVSCTGCQSQVKHFMQNAVLLVLFSVSIFIGTIFEFPLPGTTIMQTGQTIAVLCAGALLGPLLGAASVGLYLVLGIAGLPVFSEGASGAQVLSGPSGGYLIGFVIAAGAMGLWRNAGLMRTPVTAVPGMLLGHVVILVCGWSWMSVLMGPQAAYENGIAPFYLGSLVKSVLAALLVLAIQRLVPGGRKELSQE</sequence>
<organism evidence="2">
    <name type="scientific">marine sediment metagenome</name>
    <dbReference type="NCBI Taxonomy" id="412755"/>
    <lineage>
        <taxon>unclassified sequences</taxon>
        <taxon>metagenomes</taxon>
        <taxon>ecological metagenomes</taxon>
    </lineage>
</organism>
<dbReference type="AlphaFoldDB" id="A0A0F9Z620"/>
<evidence type="ECO:0000256" key="1">
    <source>
        <dbReference type="SAM" id="Phobius"/>
    </source>
</evidence>
<keyword evidence="1" id="KW-0812">Transmembrane</keyword>
<evidence type="ECO:0008006" key="3">
    <source>
        <dbReference type="Google" id="ProtNLM"/>
    </source>
</evidence>
<dbReference type="InterPro" id="IPR003784">
    <property type="entry name" value="BioY"/>
</dbReference>
<accession>A0A0F9Z620</accession>
<keyword evidence="1" id="KW-1133">Transmembrane helix</keyword>
<dbReference type="PANTHER" id="PTHR34295:SF1">
    <property type="entry name" value="BIOTIN TRANSPORTER BIOY"/>
    <property type="match status" value="1"/>
</dbReference>
<dbReference type="PANTHER" id="PTHR34295">
    <property type="entry name" value="BIOTIN TRANSPORTER BIOY"/>
    <property type="match status" value="1"/>
</dbReference>
<reference evidence="2" key="1">
    <citation type="journal article" date="2015" name="Nature">
        <title>Complex archaea that bridge the gap between prokaryotes and eukaryotes.</title>
        <authorList>
            <person name="Spang A."/>
            <person name="Saw J.H."/>
            <person name="Jorgensen S.L."/>
            <person name="Zaremba-Niedzwiedzka K."/>
            <person name="Martijn J."/>
            <person name="Lind A.E."/>
            <person name="van Eijk R."/>
            <person name="Schleper C."/>
            <person name="Guy L."/>
            <person name="Ettema T.J."/>
        </authorList>
    </citation>
    <scope>NUCLEOTIDE SEQUENCE</scope>
</reference>
<proteinExistence type="predicted"/>
<protein>
    <recommendedName>
        <fullName evidence="3">Biotin transporter</fullName>
    </recommendedName>
</protein>
<feature type="transmembrane region" description="Helical" evidence="1">
    <location>
        <begin position="144"/>
        <end position="165"/>
    </location>
</feature>